<dbReference type="EMBL" id="NBYX01000016">
    <property type="protein sequence ID" value="ORT82718.1"/>
    <property type="molecule type" value="Genomic_DNA"/>
</dbReference>
<dbReference type="RefSeq" id="WP_085041804.1">
    <property type="nucleotide sequence ID" value="NZ_CADIKG010000018.1"/>
</dbReference>
<organism evidence="2 3">
    <name type="scientific">Burkholderia puraquae</name>
    <dbReference type="NCBI Taxonomy" id="1904757"/>
    <lineage>
        <taxon>Bacteria</taxon>
        <taxon>Pseudomonadati</taxon>
        <taxon>Pseudomonadota</taxon>
        <taxon>Betaproteobacteria</taxon>
        <taxon>Burkholderiales</taxon>
        <taxon>Burkholderiaceae</taxon>
        <taxon>Burkholderia</taxon>
        <taxon>Burkholderia cepacia complex</taxon>
    </lineage>
</organism>
<evidence type="ECO:0000256" key="1">
    <source>
        <dbReference type="SAM" id="MobiDB-lite"/>
    </source>
</evidence>
<protein>
    <submittedName>
        <fullName evidence="2">Capsular biosynthesis protein</fullName>
    </submittedName>
</protein>
<sequence>MSGPTITSPRAIDGSRPDGLTAGRNSADALPRLLRADRWSGPIMRQIARRLSRKNIDAVWPSSILPRKRGEGPILSWFCVPLATLTARAWIESIDAALEVSGTDALPDVSAQMQRFILACALDPVHRIPRCIPELGRATDKQRVLLIDERASGGRFDAPPKVRRASFQQMLATAVRAHPDAEFWLARSSAPGCGPWLSRTCELPAGIRHFDSSYALGASLPHVEHVYTVAAPEGLHAMLCDTPVHVFGTPYYAGWGMTHDHCTQPERRSRASLAALFHVVFVRFARHIDPATHELGTLDALLDSIALQRAVTTRYEDLRHVVAIRFQWWKRPFATPYLTAGGGDLRWVGSPSELLADEHAALWGARTAEGLPDGVPMVRIEDGFLHSTGLGSDMIAPQSQVIDRRGLYFDPARPSDLTALLNDADFPPFELARAAALRAEIVSLGLTKYNLGRCAPTWRAPANKCIILVPGQVADDASIRLGTRGITTSEALLHEVRARRPDAFIVYKPHPDVLSGNRVGLVNATRLADAVDVDSDLISLIEVADEVHTLSSLAGFDALLRGKSVFTYGLPFYAGWGLTHDALEQPWRKRTLSLDMLTAGALLRYPLYWDWTLRLYTTPEAVVRRLAKPAGRPLGKIQGNPIRPLFKIVRWTRNALRHAVWQIETKQGPKRKEF</sequence>
<dbReference type="AlphaFoldDB" id="A0A1X1PB44"/>
<proteinExistence type="predicted"/>
<dbReference type="InterPro" id="IPR007833">
    <property type="entry name" value="Capsule_polysaccharide_synth"/>
</dbReference>
<name>A0A1X1PB44_9BURK</name>
<dbReference type="GO" id="GO:0015774">
    <property type="term" value="P:polysaccharide transport"/>
    <property type="evidence" value="ECO:0007669"/>
    <property type="project" value="InterPro"/>
</dbReference>
<accession>A0A1X1PB44</accession>
<comment type="caution">
    <text evidence="2">The sequence shown here is derived from an EMBL/GenBank/DDBJ whole genome shotgun (WGS) entry which is preliminary data.</text>
</comment>
<dbReference type="CDD" id="cd16439">
    <property type="entry name" value="beta_Kdo_transferase_KpsC_2"/>
    <property type="match status" value="1"/>
</dbReference>
<reference evidence="2 3" key="1">
    <citation type="submission" date="2017-04" db="EMBL/GenBank/DDBJ databases">
        <title>Burkholderia puraquae sp. nov., a novel Burkholderia cepacia complex species from hospital setting samples.</title>
        <authorList>
            <person name="Martina P."/>
            <person name="Leguizamon M."/>
            <person name="Prieto C."/>
            <person name="Sousa S."/>
            <person name="Montanaro P."/>
            <person name="Draghi W."/>
            <person name="Staembler M."/>
            <person name="Bettiol M."/>
            <person name="Figoli C."/>
            <person name="Palau J."/>
            <person name="Alvarez F."/>
            <person name="Benetti S."/>
            <person name="Anchat E."/>
            <person name="Vescina C."/>
            <person name="Ferreras J."/>
            <person name="Lasch P."/>
            <person name="Lagares A."/>
            <person name="Zorreguieta A."/>
            <person name="Yantorno O."/>
            <person name="Bosch A."/>
        </authorList>
    </citation>
    <scope>NUCLEOTIDE SEQUENCE [LARGE SCALE GENOMIC DNA]</scope>
    <source>
        <strain evidence="2 3">CAMPA 1040</strain>
    </source>
</reference>
<feature type="region of interest" description="Disordered" evidence="1">
    <location>
        <begin position="1"/>
        <end position="24"/>
    </location>
</feature>
<evidence type="ECO:0000313" key="3">
    <source>
        <dbReference type="Proteomes" id="UP000193146"/>
    </source>
</evidence>
<dbReference type="Proteomes" id="UP000193146">
    <property type="component" value="Unassembled WGS sequence"/>
</dbReference>
<dbReference type="Pfam" id="PF05159">
    <property type="entry name" value="Capsule_synth"/>
    <property type="match status" value="2"/>
</dbReference>
<keyword evidence="3" id="KW-1185">Reference proteome</keyword>
<evidence type="ECO:0000313" key="2">
    <source>
        <dbReference type="EMBL" id="ORT82718.1"/>
    </source>
</evidence>
<gene>
    <name evidence="2" type="ORF">B7G54_26705</name>
</gene>
<dbReference type="GO" id="GO:0000271">
    <property type="term" value="P:polysaccharide biosynthetic process"/>
    <property type="evidence" value="ECO:0007669"/>
    <property type="project" value="InterPro"/>
</dbReference>